<dbReference type="GO" id="GO:0042256">
    <property type="term" value="P:cytosolic ribosome assembly"/>
    <property type="evidence" value="ECO:0007669"/>
    <property type="project" value="InterPro"/>
</dbReference>
<reference evidence="3 4" key="1">
    <citation type="journal article" date="2013" name="Nat. Genet.">
        <title>The genome of the hydatid tapeworm Echinococcus granulosus.</title>
        <authorList>
            <person name="Zheng H."/>
            <person name="Zhang W."/>
            <person name="Zhang L."/>
            <person name="Zhang Z."/>
            <person name="Li J."/>
            <person name="Lu G."/>
            <person name="Zhu Y."/>
            <person name="Wang Y."/>
            <person name="Huang Y."/>
            <person name="Liu J."/>
            <person name="Kang H."/>
            <person name="Chen J."/>
            <person name="Wang L."/>
            <person name="Chen A."/>
            <person name="Yu S."/>
            <person name="Gao Z."/>
            <person name="Jin L."/>
            <person name="Gu W."/>
            <person name="Wang Z."/>
            <person name="Zhao L."/>
            <person name="Shi B."/>
            <person name="Wen H."/>
            <person name="Lin R."/>
            <person name="Jones M.K."/>
            <person name="Brejova B."/>
            <person name="Vinar T."/>
            <person name="Zhao G."/>
            <person name="McManus D.P."/>
            <person name="Chen Z."/>
            <person name="Zhou Y."/>
            <person name="Wang S."/>
        </authorList>
    </citation>
    <scope>NUCLEOTIDE SEQUENCE [LARGE SCALE GENOMIC DNA]</scope>
</reference>
<dbReference type="Gene3D" id="3.75.10.10">
    <property type="entry name" value="L-arginine/glycine Amidinotransferase, Chain A"/>
    <property type="match status" value="1"/>
</dbReference>
<gene>
    <name evidence="3" type="ORF">EGR_02066</name>
</gene>
<dbReference type="EMBL" id="APAU02000009">
    <property type="protein sequence ID" value="EUB62972.1"/>
    <property type="molecule type" value="Genomic_DNA"/>
</dbReference>
<dbReference type="AlphaFoldDB" id="W6UWU7"/>
<evidence type="ECO:0000313" key="4">
    <source>
        <dbReference type="Proteomes" id="UP000019149"/>
    </source>
</evidence>
<dbReference type="CTD" id="36337781"/>
<protein>
    <submittedName>
        <fullName evidence="3">Eukaryotic translation initiation factor 6</fullName>
    </submittedName>
</protein>
<comment type="caution">
    <text evidence="3">The sequence shown here is derived from an EMBL/GenBank/DDBJ whole genome shotgun (WGS) entry which is preliminary data.</text>
</comment>
<name>W6UWU7_ECHGR</name>
<proteinExistence type="predicted"/>
<dbReference type="Pfam" id="PF01912">
    <property type="entry name" value="eIF-6"/>
    <property type="match status" value="1"/>
</dbReference>
<evidence type="ECO:0000256" key="2">
    <source>
        <dbReference type="ARBA" id="ARBA00022917"/>
    </source>
</evidence>
<dbReference type="InterPro" id="IPR002769">
    <property type="entry name" value="eIF6"/>
</dbReference>
<keyword evidence="1 3" id="KW-0396">Initiation factor</keyword>
<dbReference type="Proteomes" id="UP000019149">
    <property type="component" value="Unassembled WGS sequence"/>
</dbReference>
<dbReference type="KEGG" id="egl:EGR_02066"/>
<dbReference type="OrthoDB" id="4155914at2759"/>
<dbReference type="RefSeq" id="XP_024354168.1">
    <property type="nucleotide sequence ID" value="XM_024491315.1"/>
</dbReference>
<dbReference type="STRING" id="6210.W6UWU7"/>
<dbReference type="GO" id="GO:0043022">
    <property type="term" value="F:ribosome binding"/>
    <property type="evidence" value="ECO:0007669"/>
    <property type="project" value="InterPro"/>
</dbReference>
<dbReference type="GO" id="GO:0003743">
    <property type="term" value="F:translation initiation factor activity"/>
    <property type="evidence" value="ECO:0007669"/>
    <property type="project" value="UniProtKB-KW"/>
</dbReference>
<evidence type="ECO:0000313" key="3">
    <source>
        <dbReference type="EMBL" id="EUB62972.1"/>
    </source>
</evidence>
<keyword evidence="4" id="KW-1185">Reference proteome</keyword>
<keyword evidence="2" id="KW-0648">Protein biosynthesis</keyword>
<organism evidence="3 4">
    <name type="scientific">Echinococcus granulosus</name>
    <name type="common">Hydatid tapeworm</name>
    <dbReference type="NCBI Taxonomy" id="6210"/>
    <lineage>
        <taxon>Eukaryota</taxon>
        <taxon>Metazoa</taxon>
        <taxon>Spiralia</taxon>
        <taxon>Lophotrochozoa</taxon>
        <taxon>Platyhelminthes</taxon>
        <taxon>Cestoda</taxon>
        <taxon>Eucestoda</taxon>
        <taxon>Cyclophyllidea</taxon>
        <taxon>Taeniidae</taxon>
        <taxon>Echinococcus</taxon>
        <taxon>Echinococcus granulosus group</taxon>
    </lineage>
</organism>
<accession>W6UWU7</accession>
<dbReference type="OMA" id="MMSHENY"/>
<evidence type="ECO:0000256" key="1">
    <source>
        <dbReference type="ARBA" id="ARBA00022540"/>
    </source>
</evidence>
<dbReference type="GeneID" id="36337781"/>
<dbReference type="PANTHER" id="PTHR10784">
    <property type="entry name" value="TRANSLATION INITIATION FACTOR 6"/>
    <property type="match status" value="1"/>
</dbReference>
<dbReference type="SUPFAM" id="SSF55909">
    <property type="entry name" value="Pentein"/>
    <property type="match status" value="1"/>
</dbReference>
<sequence length="113" mass="12038">MLDLAKETVERISDVLNVEVIGSGVAGEALVGTYTCLTNHSGLVHSQTSLEELDQLDSLNRGTVLIGSGLVANAWVAFCGLDTTSTALSLVESVFQLTESSTVMHRVYYAMQS</sequence>